<dbReference type="AlphaFoldDB" id="A0A0B0NC67"/>
<evidence type="ECO:0000313" key="2">
    <source>
        <dbReference type="Proteomes" id="UP000032142"/>
    </source>
</evidence>
<reference evidence="2" key="1">
    <citation type="submission" date="2014-09" db="EMBL/GenBank/DDBJ databases">
        <authorList>
            <person name="Mudge J."/>
            <person name="Ramaraj T."/>
            <person name="Lindquist I.E."/>
            <person name="Bharti A.K."/>
            <person name="Sundararajan A."/>
            <person name="Cameron C.T."/>
            <person name="Woodward J.E."/>
            <person name="May G.D."/>
            <person name="Brubaker C."/>
            <person name="Broadhvest J."/>
            <person name="Wilkins T.A."/>
        </authorList>
    </citation>
    <scope>NUCLEOTIDE SEQUENCE</scope>
    <source>
        <strain evidence="2">cv. AKA8401</strain>
    </source>
</reference>
<evidence type="ECO:0000313" key="1">
    <source>
        <dbReference type="EMBL" id="KHG10257.1"/>
    </source>
</evidence>
<dbReference type="Proteomes" id="UP000032142">
    <property type="component" value="Unassembled WGS sequence"/>
</dbReference>
<protein>
    <submittedName>
        <fullName evidence="1">Uncharacterized protein</fullName>
    </submittedName>
</protein>
<accession>A0A0B0NC67</accession>
<gene>
    <name evidence="1" type="ORF">F383_37043</name>
</gene>
<name>A0A0B0NC67_GOSAR</name>
<proteinExistence type="predicted"/>
<organism evidence="1 2">
    <name type="scientific">Gossypium arboreum</name>
    <name type="common">Tree cotton</name>
    <name type="synonym">Gossypium nanking</name>
    <dbReference type="NCBI Taxonomy" id="29729"/>
    <lineage>
        <taxon>Eukaryota</taxon>
        <taxon>Viridiplantae</taxon>
        <taxon>Streptophyta</taxon>
        <taxon>Embryophyta</taxon>
        <taxon>Tracheophyta</taxon>
        <taxon>Spermatophyta</taxon>
        <taxon>Magnoliopsida</taxon>
        <taxon>eudicotyledons</taxon>
        <taxon>Gunneridae</taxon>
        <taxon>Pentapetalae</taxon>
        <taxon>rosids</taxon>
        <taxon>malvids</taxon>
        <taxon>Malvales</taxon>
        <taxon>Malvaceae</taxon>
        <taxon>Malvoideae</taxon>
        <taxon>Gossypium</taxon>
    </lineage>
</organism>
<sequence>MCIFVGKKMIPITSFFLAFYSQMKKKKY</sequence>
<dbReference type="EMBL" id="KN393462">
    <property type="protein sequence ID" value="KHG10257.1"/>
    <property type="molecule type" value="Genomic_DNA"/>
</dbReference>
<keyword evidence="2" id="KW-1185">Reference proteome</keyword>